<keyword evidence="5" id="KW-1185">Reference proteome</keyword>
<sequence>MRLKNKVVLITGAARGIGEATAKRFAQEGATLILTDLHEDALNELKQLLAPGDHSISTADVTDAAAMNALFERIDEAYGQIDIVINNAGVTADSTLAKMTEDQWDLVLNVNLKGAFIVGQAAAGYMKKQQSGVILNAASIVGLYGNFGQSNYAASKGGLISMTKTWAKELGKYGIRVNAVAPGFIETEMTAKMPEKVLANMKNLSPLNQLGSPEDIANTYLFLASDEAQFISGAVISVDGAATL</sequence>
<organism evidence="4 5">
    <name type="scientific">Shouchella xiaoxiensis</name>
    <dbReference type="NCBI Taxonomy" id="766895"/>
    <lineage>
        <taxon>Bacteria</taxon>
        <taxon>Bacillati</taxon>
        <taxon>Bacillota</taxon>
        <taxon>Bacilli</taxon>
        <taxon>Bacillales</taxon>
        <taxon>Bacillaceae</taxon>
        <taxon>Shouchella</taxon>
    </lineage>
</organism>
<dbReference type="PANTHER" id="PTHR42760">
    <property type="entry name" value="SHORT-CHAIN DEHYDROGENASES/REDUCTASES FAMILY MEMBER"/>
    <property type="match status" value="1"/>
</dbReference>
<evidence type="ECO:0000259" key="3">
    <source>
        <dbReference type="SMART" id="SM00822"/>
    </source>
</evidence>
<dbReference type="SUPFAM" id="SSF51735">
    <property type="entry name" value="NAD(P)-binding Rossmann-fold domains"/>
    <property type="match status" value="1"/>
</dbReference>
<dbReference type="InterPro" id="IPR020904">
    <property type="entry name" value="Sc_DH/Rdtase_CS"/>
</dbReference>
<gene>
    <name evidence="4" type="ORF">JOC54_000124</name>
</gene>
<evidence type="ECO:0000256" key="1">
    <source>
        <dbReference type="ARBA" id="ARBA00006484"/>
    </source>
</evidence>
<dbReference type="GO" id="GO:0004316">
    <property type="term" value="F:3-oxoacyl-[acyl-carrier-protein] reductase (NADPH) activity"/>
    <property type="evidence" value="ECO:0007669"/>
    <property type="project" value="UniProtKB-EC"/>
</dbReference>
<proteinExistence type="inferred from homology"/>
<dbReference type="PRINTS" id="PR00080">
    <property type="entry name" value="SDRFAMILY"/>
</dbReference>
<dbReference type="RefSeq" id="WP_204463611.1">
    <property type="nucleotide sequence ID" value="NZ_JAFBCV010000001.1"/>
</dbReference>
<dbReference type="NCBIfam" id="NF009466">
    <property type="entry name" value="PRK12826.1-2"/>
    <property type="match status" value="1"/>
</dbReference>
<dbReference type="PROSITE" id="PS00061">
    <property type="entry name" value="ADH_SHORT"/>
    <property type="match status" value="1"/>
</dbReference>
<comment type="similarity">
    <text evidence="1">Belongs to the short-chain dehydrogenases/reductases (SDR) family.</text>
</comment>
<protein>
    <submittedName>
        <fullName evidence="4">3-oxoacyl-[acyl-carrier protein] reductase</fullName>
        <ecNumber evidence="4">1.1.1.100</ecNumber>
    </submittedName>
</protein>
<dbReference type="Gene3D" id="3.40.50.720">
    <property type="entry name" value="NAD(P)-binding Rossmann-like Domain"/>
    <property type="match status" value="1"/>
</dbReference>
<dbReference type="InterPro" id="IPR002347">
    <property type="entry name" value="SDR_fam"/>
</dbReference>
<keyword evidence="2 4" id="KW-0560">Oxidoreductase</keyword>
<evidence type="ECO:0000313" key="5">
    <source>
        <dbReference type="Proteomes" id="UP001179280"/>
    </source>
</evidence>
<dbReference type="PANTHER" id="PTHR42760:SF83">
    <property type="entry name" value="(3R)-3-HYDROXYACYL-COA DEHYDROGENASE"/>
    <property type="match status" value="1"/>
</dbReference>
<accession>A0ABS2SN02</accession>
<comment type="caution">
    <text evidence="4">The sequence shown here is derived from an EMBL/GenBank/DDBJ whole genome shotgun (WGS) entry which is preliminary data.</text>
</comment>
<evidence type="ECO:0000256" key="2">
    <source>
        <dbReference type="ARBA" id="ARBA00023002"/>
    </source>
</evidence>
<reference evidence="4" key="1">
    <citation type="submission" date="2021-01" db="EMBL/GenBank/DDBJ databases">
        <title>Genomic Encyclopedia of Type Strains, Phase IV (KMG-IV): sequencing the most valuable type-strain genomes for metagenomic binning, comparative biology and taxonomic classification.</title>
        <authorList>
            <person name="Goeker M."/>
        </authorList>
    </citation>
    <scope>NUCLEOTIDE SEQUENCE</scope>
    <source>
        <strain evidence="4">DSM 21943</strain>
    </source>
</reference>
<evidence type="ECO:0000313" key="4">
    <source>
        <dbReference type="EMBL" id="MBM7836893.1"/>
    </source>
</evidence>
<dbReference type="EC" id="1.1.1.100" evidence="4"/>
<name>A0ABS2SN02_9BACI</name>
<dbReference type="InterPro" id="IPR036291">
    <property type="entry name" value="NAD(P)-bd_dom_sf"/>
</dbReference>
<dbReference type="EMBL" id="JAFBCV010000001">
    <property type="protein sequence ID" value="MBM7836893.1"/>
    <property type="molecule type" value="Genomic_DNA"/>
</dbReference>
<dbReference type="SMART" id="SM00822">
    <property type="entry name" value="PKS_KR"/>
    <property type="match status" value="1"/>
</dbReference>
<dbReference type="Pfam" id="PF13561">
    <property type="entry name" value="adh_short_C2"/>
    <property type="match status" value="1"/>
</dbReference>
<dbReference type="NCBIfam" id="NF005559">
    <property type="entry name" value="PRK07231.1"/>
    <property type="match status" value="1"/>
</dbReference>
<dbReference type="Proteomes" id="UP001179280">
    <property type="component" value="Unassembled WGS sequence"/>
</dbReference>
<dbReference type="InterPro" id="IPR057326">
    <property type="entry name" value="KR_dom"/>
</dbReference>
<dbReference type="PRINTS" id="PR00081">
    <property type="entry name" value="GDHRDH"/>
</dbReference>
<feature type="domain" description="Ketoreductase" evidence="3">
    <location>
        <begin position="6"/>
        <end position="183"/>
    </location>
</feature>